<dbReference type="InterPro" id="IPR013783">
    <property type="entry name" value="Ig-like_fold"/>
</dbReference>
<keyword evidence="8" id="KW-0393">Immunoglobulin domain</keyword>
<evidence type="ECO:0000256" key="9">
    <source>
        <dbReference type="SAM" id="Phobius"/>
    </source>
</evidence>
<dbReference type="Pfam" id="PF07686">
    <property type="entry name" value="V-set"/>
    <property type="match status" value="1"/>
</dbReference>
<dbReference type="InterPro" id="IPR013106">
    <property type="entry name" value="Ig_V-set"/>
</dbReference>
<dbReference type="PANTHER" id="PTHR13869">
    <property type="entry name" value="MYELIN P0 RELATED"/>
    <property type="match status" value="1"/>
</dbReference>
<dbReference type="KEGG" id="bfo:118406776"/>
<sequence length="219" mass="23748">MVVVWNSYFLSTVAILTTIATGPYTVLAHTAIGDAATTIHVTVGEDKVIPLGDSVVLPCNYSVPSDNVHPLVSWWKDRGPVLTRRIVYEHQEGRFSKGYGGWAGRSELVGQASLEIFNITTDDDGKYECEVRVPLIYGAARGYILLSVVDGEHGTENSAPHSPLGRTVVVAIIAVVCCLLLVVLTVTVLCLRQKKRIKRSSAEQQSDGRTSHTSSGEKI</sequence>
<dbReference type="GO" id="GO:0016020">
    <property type="term" value="C:membrane"/>
    <property type="evidence" value="ECO:0007669"/>
    <property type="project" value="UniProtKB-SubCell"/>
</dbReference>
<dbReference type="Proteomes" id="UP000001554">
    <property type="component" value="Chromosome 1"/>
</dbReference>
<comment type="subcellular location">
    <subcellularLocation>
        <location evidence="1">Membrane</location>
        <topology evidence="1">Single-pass type I membrane protein</topology>
    </subcellularLocation>
</comment>
<keyword evidence="11" id="KW-1185">Reference proteome</keyword>
<dbReference type="PANTHER" id="PTHR13869:SF24">
    <property type="entry name" value="BASEMENT MEMBRANE-SPECIFIC HEPARAN SULFATE PROTEOGLYCAN CORE PROTEIN-LIKE"/>
    <property type="match status" value="1"/>
</dbReference>
<evidence type="ECO:0000256" key="8">
    <source>
        <dbReference type="ARBA" id="ARBA00023319"/>
    </source>
</evidence>
<dbReference type="InterPro" id="IPR007110">
    <property type="entry name" value="Ig-like_dom"/>
</dbReference>
<dbReference type="RefSeq" id="XP_035663024.1">
    <property type="nucleotide sequence ID" value="XM_035807131.1"/>
</dbReference>
<feature type="domain" description="Ig-like" evidence="10">
    <location>
        <begin position="23"/>
        <end position="131"/>
    </location>
</feature>
<reference evidence="12" key="2">
    <citation type="submission" date="2025-08" db="UniProtKB">
        <authorList>
            <consortium name="RefSeq"/>
        </authorList>
    </citation>
    <scope>IDENTIFICATION</scope>
    <source>
        <strain evidence="12">S238N-H82</strain>
        <tissue evidence="12">Testes</tissue>
    </source>
</reference>
<evidence type="ECO:0000256" key="7">
    <source>
        <dbReference type="ARBA" id="ARBA00023180"/>
    </source>
</evidence>
<dbReference type="SMART" id="SM00409">
    <property type="entry name" value="IG"/>
    <property type="match status" value="1"/>
</dbReference>
<evidence type="ECO:0000313" key="12">
    <source>
        <dbReference type="RefSeq" id="XP_035663024.1"/>
    </source>
</evidence>
<dbReference type="AlphaFoldDB" id="A0A9J7HNS2"/>
<reference evidence="11" key="1">
    <citation type="journal article" date="2020" name="Nat. Ecol. Evol.">
        <title>Deeply conserved synteny resolves early events in vertebrate evolution.</title>
        <authorList>
            <person name="Simakov O."/>
            <person name="Marletaz F."/>
            <person name="Yue J.X."/>
            <person name="O'Connell B."/>
            <person name="Jenkins J."/>
            <person name="Brandt A."/>
            <person name="Calef R."/>
            <person name="Tung C.H."/>
            <person name="Huang T.K."/>
            <person name="Schmutz J."/>
            <person name="Satoh N."/>
            <person name="Yu J.K."/>
            <person name="Putnam N.H."/>
            <person name="Green R.E."/>
            <person name="Rokhsar D.S."/>
        </authorList>
    </citation>
    <scope>NUCLEOTIDE SEQUENCE [LARGE SCALE GENOMIC DNA]</scope>
    <source>
        <strain evidence="11">S238N-H82</strain>
    </source>
</reference>
<protein>
    <submittedName>
        <fullName evidence="12">Uncharacterized protein LOC118406776 isoform X1</fullName>
    </submittedName>
</protein>
<dbReference type="InterPro" id="IPR036179">
    <property type="entry name" value="Ig-like_dom_sf"/>
</dbReference>
<dbReference type="InterPro" id="IPR003599">
    <property type="entry name" value="Ig_sub"/>
</dbReference>
<keyword evidence="6" id="KW-1015">Disulfide bond</keyword>
<keyword evidence="5 9" id="KW-0472">Membrane</keyword>
<dbReference type="OrthoDB" id="6413693at2759"/>
<evidence type="ECO:0000256" key="5">
    <source>
        <dbReference type="ARBA" id="ARBA00023136"/>
    </source>
</evidence>
<evidence type="ECO:0000256" key="6">
    <source>
        <dbReference type="ARBA" id="ARBA00023157"/>
    </source>
</evidence>
<dbReference type="SUPFAM" id="SSF48726">
    <property type="entry name" value="Immunoglobulin"/>
    <property type="match status" value="1"/>
</dbReference>
<keyword evidence="4 9" id="KW-1133">Transmembrane helix</keyword>
<dbReference type="Gene3D" id="2.60.40.10">
    <property type="entry name" value="Immunoglobulins"/>
    <property type="match status" value="1"/>
</dbReference>
<keyword evidence="2 9" id="KW-0812">Transmembrane</keyword>
<proteinExistence type="predicted"/>
<evidence type="ECO:0000256" key="2">
    <source>
        <dbReference type="ARBA" id="ARBA00022692"/>
    </source>
</evidence>
<keyword evidence="3" id="KW-0732">Signal</keyword>
<evidence type="ECO:0000256" key="4">
    <source>
        <dbReference type="ARBA" id="ARBA00022989"/>
    </source>
</evidence>
<gene>
    <name evidence="12" type="primary">LOC118406776</name>
</gene>
<dbReference type="OMA" id="TIAGVCC"/>
<evidence type="ECO:0000256" key="1">
    <source>
        <dbReference type="ARBA" id="ARBA00004479"/>
    </source>
</evidence>
<dbReference type="GeneID" id="118406776"/>
<accession>A0A9J7HNS2</accession>
<name>A0A9J7HNS2_BRAFL</name>
<feature type="transmembrane region" description="Helical" evidence="9">
    <location>
        <begin position="168"/>
        <end position="191"/>
    </location>
</feature>
<evidence type="ECO:0000313" key="11">
    <source>
        <dbReference type="Proteomes" id="UP000001554"/>
    </source>
</evidence>
<dbReference type="InterPro" id="IPR000920">
    <property type="entry name" value="Myelin_P0-rel"/>
</dbReference>
<evidence type="ECO:0000256" key="3">
    <source>
        <dbReference type="ARBA" id="ARBA00022729"/>
    </source>
</evidence>
<keyword evidence="7" id="KW-0325">Glycoprotein</keyword>
<evidence type="ECO:0000259" key="10">
    <source>
        <dbReference type="PROSITE" id="PS50835"/>
    </source>
</evidence>
<organism evidence="11 12">
    <name type="scientific">Branchiostoma floridae</name>
    <name type="common">Florida lancelet</name>
    <name type="synonym">Amphioxus</name>
    <dbReference type="NCBI Taxonomy" id="7739"/>
    <lineage>
        <taxon>Eukaryota</taxon>
        <taxon>Metazoa</taxon>
        <taxon>Chordata</taxon>
        <taxon>Cephalochordata</taxon>
        <taxon>Leptocardii</taxon>
        <taxon>Amphioxiformes</taxon>
        <taxon>Branchiostomatidae</taxon>
        <taxon>Branchiostoma</taxon>
    </lineage>
</organism>
<dbReference type="PROSITE" id="PS50835">
    <property type="entry name" value="IG_LIKE"/>
    <property type="match status" value="1"/>
</dbReference>